<dbReference type="KEGG" id="vg:80018734"/>
<protein>
    <submittedName>
        <fullName evidence="1">Uncharacterized protein</fullName>
    </submittedName>
</protein>
<dbReference type="EMBL" id="KX557288">
    <property type="protein sequence ID" value="AON97457.1"/>
    <property type="molecule type" value="Genomic_DNA"/>
</dbReference>
<evidence type="ECO:0000313" key="1">
    <source>
        <dbReference type="EMBL" id="AON97457.1"/>
    </source>
</evidence>
<accession>A0A1C9EI64</accession>
<proteinExistence type="predicted"/>
<evidence type="ECO:0000313" key="2">
    <source>
        <dbReference type="Proteomes" id="UP000221751"/>
    </source>
</evidence>
<sequence length="296" mass="31031">MILVRAMPRNREVRYGVEKVGDQAIANSSMTDITGWKMEEATQTSGLPVASTGFNLRPLTPLSYVYAQVSIGRTTSPIEFNVGQTIQIGGVDAVVGTSQVYPTSEPDGKTFGLLSPEPIPSGMAGLEVKSRVVTNFPSGSVLKGGPNTLLRIVEKRGDAYKGATTFTGSGAVNVWQPVSGDWSIPLASGFQADPSGLFLVATEARKSVVLAATVRSKASGLGVAHVLRIRVESKVVVTSGVLGSSTAERTTNIYGSTDIAVGDKVYLEAAKTTSNGGVQLQVLPGTGTDQTRLHIY</sequence>
<name>A0A1C9EI64_9CAUD</name>
<keyword evidence="2" id="KW-1185">Reference proteome</keyword>
<dbReference type="GeneID" id="80018734"/>
<reference evidence="2" key="1">
    <citation type="submission" date="2016-07" db="EMBL/GenBank/DDBJ databases">
        <authorList>
            <person name="Florea S."/>
            <person name="Webb J.S."/>
            <person name="Jaromczyk J."/>
            <person name="Schardl C.L."/>
        </authorList>
    </citation>
    <scope>NUCLEOTIDE SEQUENCE [LARGE SCALE GENOMIC DNA]</scope>
</reference>
<gene>
    <name evidence="1" type="primary">35</name>
    <name evidence="1" type="ORF">SEA_CHEWYVIII_35</name>
</gene>
<dbReference type="RefSeq" id="YP_010754152.1">
    <property type="nucleotide sequence ID" value="NC_073456.1"/>
</dbReference>
<dbReference type="Proteomes" id="UP000221751">
    <property type="component" value="Segment"/>
</dbReference>
<organism evidence="1 2">
    <name type="scientific">Rhodococcus phage ChewyVIII</name>
    <dbReference type="NCBI Taxonomy" id="1887657"/>
    <lineage>
        <taxon>Viruses</taxon>
        <taxon>Duplodnaviria</taxon>
        <taxon>Heunggongvirae</taxon>
        <taxon>Uroviricota</taxon>
        <taxon>Caudoviricetes</taxon>
        <taxon>Chewyvirus</taxon>
        <taxon>Chewyvirus chewyVIII</taxon>
    </lineage>
</organism>